<evidence type="ECO:0000313" key="1">
    <source>
        <dbReference type="EMBL" id="PTX58565.1"/>
    </source>
</evidence>
<name>A0A2T6BR59_9FLAO</name>
<proteinExistence type="predicted"/>
<organism evidence="1 2">
    <name type="scientific">Kordia periserrulae</name>
    <dbReference type="NCBI Taxonomy" id="701523"/>
    <lineage>
        <taxon>Bacteria</taxon>
        <taxon>Pseudomonadati</taxon>
        <taxon>Bacteroidota</taxon>
        <taxon>Flavobacteriia</taxon>
        <taxon>Flavobacteriales</taxon>
        <taxon>Flavobacteriaceae</taxon>
        <taxon>Kordia</taxon>
    </lineage>
</organism>
<gene>
    <name evidence="1" type="ORF">C8N46_11356</name>
</gene>
<dbReference type="Proteomes" id="UP000244090">
    <property type="component" value="Unassembled WGS sequence"/>
</dbReference>
<accession>A0A2T6BR59</accession>
<dbReference type="AlphaFoldDB" id="A0A2T6BR59"/>
<keyword evidence="2" id="KW-1185">Reference proteome</keyword>
<reference evidence="1 2" key="1">
    <citation type="submission" date="2018-04" db="EMBL/GenBank/DDBJ databases">
        <title>Genomic Encyclopedia of Archaeal and Bacterial Type Strains, Phase II (KMG-II): from individual species to whole genera.</title>
        <authorList>
            <person name="Goeker M."/>
        </authorList>
    </citation>
    <scope>NUCLEOTIDE SEQUENCE [LARGE SCALE GENOMIC DNA]</scope>
    <source>
        <strain evidence="1 2">DSM 25731</strain>
    </source>
</reference>
<evidence type="ECO:0000313" key="2">
    <source>
        <dbReference type="Proteomes" id="UP000244090"/>
    </source>
</evidence>
<protein>
    <submittedName>
        <fullName evidence="1">Uncharacterized protein</fullName>
    </submittedName>
</protein>
<dbReference type="EMBL" id="QBKT01000013">
    <property type="protein sequence ID" value="PTX58565.1"/>
    <property type="molecule type" value="Genomic_DNA"/>
</dbReference>
<sequence>MVAFVFLCVATNIQAQEKDPLNPPVREGGYGDAVTCSGKNKALVLFILGGKGKKEEPEKYTASEYAKLLQAGFKNPKYTNYPTETVVYYRETNKYGPTVARIIINGLRYETDSGASVFSPSMIGNYIDVFTKYYREKNNIPLKDKQITTDNN</sequence>
<comment type="caution">
    <text evidence="1">The sequence shown here is derived from an EMBL/GenBank/DDBJ whole genome shotgun (WGS) entry which is preliminary data.</text>
</comment>